<organism evidence="1 2">
    <name type="scientific">Reticulomyxa filosa</name>
    <dbReference type="NCBI Taxonomy" id="46433"/>
    <lineage>
        <taxon>Eukaryota</taxon>
        <taxon>Sar</taxon>
        <taxon>Rhizaria</taxon>
        <taxon>Retaria</taxon>
        <taxon>Foraminifera</taxon>
        <taxon>Monothalamids</taxon>
        <taxon>Reticulomyxidae</taxon>
        <taxon>Reticulomyxa</taxon>
    </lineage>
</organism>
<comment type="caution">
    <text evidence="1">The sequence shown here is derived from an EMBL/GenBank/DDBJ whole genome shotgun (WGS) entry which is preliminary data.</text>
</comment>
<dbReference type="EMBL" id="ASPP01029661">
    <property type="protein sequence ID" value="ETO04229.1"/>
    <property type="molecule type" value="Genomic_DNA"/>
</dbReference>
<feature type="non-terminal residue" evidence="1">
    <location>
        <position position="355"/>
    </location>
</feature>
<sequence length="355" mass="42769">MWRWRYHQKETKEMKRHLLCEKRSFWTEIRHQVNEVLGIQPLKVAKEKLDFFFLCPFFVITFFFEQMKKGLFPPQCFKKLGKRGEKTAKNLFFAIVTKLFYNCKQNKVLFLFQLSQQLFLKGLATEKGTNPKQKNTTFANKKKHSKKKRESKWFVYFSFFLKKEWEKYVLIELSGNKPVTFKPNGLSEDGKIADEISKEENWKRLQQAAKDGLNNYDQIDDNDDFMDVWNELIQNKQAQYYTFKMRNIVVITKNNERKTTWCPKKSNEPHFYQELEKEDWEKHLQDLRLTVGISEDYNLSDEKRKIVIKTGENLKDMWKDLYSEDHNKWSLQLKVVDQKIESILEDEKIEMAGKQ</sequence>
<accession>X6LRG9</accession>
<name>X6LRG9_RETFI</name>
<dbReference type="AlphaFoldDB" id="X6LRG9"/>
<dbReference type="Proteomes" id="UP000023152">
    <property type="component" value="Unassembled WGS sequence"/>
</dbReference>
<evidence type="ECO:0000313" key="2">
    <source>
        <dbReference type="Proteomes" id="UP000023152"/>
    </source>
</evidence>
<keyword evidence="2" id="KW-1185">Reference proteome</keyword>
<reference evidence="1 2" key="1">
    <citation type="journal article" date="2013" name="Curr. Biol.">
        <title>The Genome of the Foraminiferan Reticulomyxa filosa.</title>
        <authorList>
            <person name="Glockner G."/>
            <person name="Hulsmann N."/>
            <person name="Schleicher M."/>
            <person name="Noegel A.A."/>
            <person name="Eichinger L."/>
            <person name="Gallinger C."/>
            <person name="Pawlowski J."/>
            <person name="Sierra R."/>
            <person name="Euteneuer U."/>
            <person name="Pillet L."/>
            <person name="Moustafa A."/>
            <person name="Platzer M."/>
            <person name="Groth M."/>
            <person name="Szafranski K."/>
            <person name="Schliwa M."/>
        </authorList>
    </citation>
    <scope>NUCLEOTIDE SEQUENCE [LARGE SCALE GENOMIC DNA]</scope>
</reference>
<protein>
    <submittedName>
        <fullName evidence="1">Uncharacterized protein</fullName>
    </submittedName>
</protein>
<proteinExistence type="predicted"/>
<gene>
    <name evidence="1" type="ORF">RFI_33169</name>
</gene>
<evidence type="ECO:0000313" key="1">
    <source>
        <dbReference type="EMBL" id="ETO04229.1"/>
    </source>
</evidence>